<proteinExistence type="predicted"/>
<feature type="signal peptide" evidence="1">
    <location>
        <begin position="1"/>
        <end position="28"/>
    </location>
</feature>
<evidence type="ECO:0008006" key="4">
    <source>
        <dbReference type="Google" id="ProtNLM"/>
    </source>
</evidence>
<keyword evidence="3" id="KW-1185">Reference proteome</keyword>
<evidence type="ECO:0000256" key="1">
    <source>
        <dbReference type="SAM" id="SignalP"/>
    </source>
</evidence>
<dbReference type="Proteomes" id="UP000800040">
    <property type="component" value="Unassembled WGS sequence"/>
</dbReference>
<sequence>MFETLTMAPSKTSLLPLLAAVLSLSGWGSLPQTTIAWSRRGMFLCRHGRRRLHRCFVTLDRSVSVVRTVILEWSCCEGRRADQYSSDVYTIYHIDPHTLHTV</sequence>
<gene>
    <name evidence="2" type="ORF">BDW02DRAFT_84429</name>
</gene>
<dbReference type="EMBL" id="ML975257">
    <property type="protein sequence ID" value="KAF1837914.1"/>
    <property type="molecule type" value="Genomic_DNA"/>
</dbReference>
<accession>A0A6A5KTU5</accession>
<evidence type="ECO:0000313" key="2">
    <source>
        <dbReference type="EMBL" id="KAF1837914.1"/>
    </source>
</evidence>
<reference evidence="2" key="1">
    <citation type="submission" date="2020-01" db="EMBL/GenBank/DDBJ databases">
        <authorList>
            <consortium name="DOE Joint Genome Institute"/>
            <person name="Haridas S."/>
            <person name="Albert R."/>
            <person name="Binder M."/>
            <person name="Bloem J."/>
            <person name="Labutti K."/>
            <person name="Salamov A."/>
            <person name="Andreopoulos B."/>
            <person name="Baker S.E."/>
            <person name="Barry K."/>
            <person name="Bills G."/>
            <person name="Bluhm B.H."/>
            <person name="Cannon C."/>
            <person name="Castanera R."/>
            <person name="Culley D.E."/>
            <person name="Daum C."/>
            <person name="Ezra D."/>
            <person name="Gonzalez J.B."/>
            <person name="Henrissat B."/>
            <person name="Kuo A."/>
            <person name="Liang C."/>
            <person name="Lipzen A."/>
            <person name="Lutzoni F."/>
            <person name="Magnuson J."/>
            <person name="Mondo S."/>
            <person name="Nolan M."/>
            <person name="Ohm R."/>
            <person name="Pangilinan J."/>
            <person name="Park H.-J."/>
            <person name="Ramirez L."/>
            <person name="Alfaro M."/>
            <person name="Sun H."/>
            <person name="Tritt A."/>
            <person name="Yoshinaga Y."/>
            <person name="Zwiers L.-H."/>
            <person name="Turgeon B.G."/>
            <person name="Goodwin S.B."/>
            <person name="Spatafora J.W."/>
            <person name="Crous P.W."/>
            <person name="Grigoriev I.V."/>
        </authorList>
    </citation>
    <scope>NUCLEOTIDE SEQUENCE</scope>
    <source>
        <strain evidence="2">P77</strain>
    </source>
</reference>
<keyword evidence="1" id="KW-0732">Signal</keyword>
<protein>
    <recommendedName>
        <fullName evidence="4">Ig-like domain-containing protein</fullName>
    </recommendedName>
</protein>
<evidence type="ECO:0000313" key="3">
    <source>
        <dbReference type="Proteomes" id="UP000800040"/>
    </source>
</evidence>
<dbReference type="AlphaFoldDB" id="A0A6A5KTU5"/>
<organism evidence="2 3">
    <name type="scientific">Decorospora gaudefroyi</name>
    <dbReference type="NCBI Taxonomy" id="184978"/>
    <lineage>
        <taxon>Eukaryota</taxon>
        <taxon>Fungi</taxon>
        <taxon>Dikarya</taxon>
        <taxon>Ascomycota</taxon>
        <taxon>Pezizomycotina</taxon>
        <taxon>Dothideomycetes</taxon>
        <taxon>Pleosporomycetidae</taxon>
        <taxon>Pleosporales</taxon>
        <taxon>Pleosporineae</taxon>
        <taxon>Pleosporaceae</taxon>
        <taxon>Decorospora</taxon>
    </lineage>
</organism>
<name>A0A6A5KTU5_9PLEO</name>
<feature type="chain" id="PRO_5025677106" description="Ig-like domain-containing protein" evidence="1">
    <location>
        <begin position="29"/>
        <end position="102"/>
    </location>
</feature>